<sequence length="306" mass="31143">MIPSTPPTAPLDALVTERMDGIGPMLDALPTTDLVRLVNDGDAAVADAVRQQASAIAAVVDAVATRMAGGGRLIYAGAGTSGRLGILDASEIPPTFGAPPGQVVGLIAGGPQAITESVEAAEDDPELGRADIDTLHAGALDTVVGIASSGRTPYVLGAVRRATELGCLTVGLSCNAGAPLSAAVDLPLEVVVGEETVRGSTRLRAGTATKMVLNMLSTLVMVRLGKTYGSLMVDVQATNDKLRHRAVRIVTTASGADERTARRVLEAAGWHAKTAIAMIAMDCDRETARAALAAAAGRLGAVLEGH</sequence>
<dbReference type="GO" id="GO:0016803">
    <property type="term" value="F:ether hydrolase activity"/>
    <property type="evidence" value="ECO:0007669"/>
    <property type="project" value="TreeGrafter"/>
</dbReference>
<dbReference type="SUPFAM" id="SSF53697">
    <property type="entry name" value="SIS domain"/>
    <property type="match status" value="1"/>
</dbReference>
<name>A0A1V4DBZ0_9ACTN</name>
<dbReference type="Gene3D" id="1.10.8.1080">
    <property type="match status" value="1"/>
</dbReference>
<comment type="similarity">
    <text evidence="3">Belongs to the GCKR-like family. MurNAc-6-P etherase subfamily.</text>
</comment>
<proteinExistence type="inferred from homology"/>
<reference evidence="5" key="1">
    <citation type="submission" date="2016-12" db="EMBL/GenBank/DDBJ databases">
        <title>Genome sequence of Streptomyces antioxidans MUSC 164.</title>
        <authorList>
            <person name="Lee L.-H."/>
            <person name="Ser H.-L."/>
        </authorList>
    </citation>
    <scope>NUCLEOTIDE SEQUENCE [LARGE SCALE GENOMIC DNA]</scope>
    <source>
        <strain evidence="5">MUSC 164</strain>
    </source>
</reference>
<feature type="active site" description="Proton donor" evidence="3">
    <location>
        <position position="91"/>
    </location>
</feature>
<dbReference type="EC" id="4.2.1.126" evidence="3"/>
<evidence type="ECO:0000259" key="4">
    <source>
        <dbReference type="PROSITE" id="PS51464"/>
    </source>
</evidence>
<keyword evidence="1 3" id="KW-0456">Lyase</keyword>
<dbReference type="NCBIfam" id="NF003915">
    <property type="entry name" value="PRK05441.1"/>
    <property type="match status" value="1"/>
</dbReference>
<feature type="active site" evidence="3">
    <location>
        <position position="122"/>
    </location>
</feature>
<dbReference type="Pfam" id="PF22645">
    <property type="entry name" value="GKRP_SIS_N"/>
    <property type="match status" value="1"/>
</dbReference>
<dbReference type="HAMAP" id="MF_00068">
    <property type="entry name" value="MurQ"/>
    <property type="match status" value="1"/>
</dbReference>
<comment type="miscellaneous">
    <text evidence="3">A lyase-type mechanism (elimination/hydration) is suggested for the cleavage of the lactyl ether bond of MurNAc 6-phosphate, with the formation of an alpha,beta-unsaturated aldehyde intermediate with (E)-stereochemistry, followed by the syn addition of water to give product.</text>
</comment>
<dbReference type="GO" id="GO:0046348">
    <property type="term" value="P:amino sugar catabolic process"/>
    <property type="evidence" value="ECO:0007669"/>
    <property type="project" value="InterPro"/>
</dbReference>
<dbReference type="NCBIfam" id="TIGR00274">
    <property type="entry name" value="N-acetylmuramic acid 6-phosphate etherase"/>
    <property type="match status" value="1"/>
</dbReference>
<dbReference type="GO" id="GO:0016835">
    <property type="term" value="F:carbon-oxygen lyase activity"/>
    <property type="evidence" value="ECO:0007669"/>
    <property type="project" value="UniProtKB-UniRule"/>
</dbReference>
<dbReference type="InterPro" id="IPR005488">
    <property type="entry name" value="Etherase_MurQ"/>
</dbReference>
<protein>
    <recommendedName>
        <fullName evidence="3">N-acetylmuramic acid 6-phosphate etherase</fullName>
        <shortName evidence="3">MurNAc-6-P etherase</shortName>
        <ecNumber evidence="3">4.2.1.126</ecNumber>
    </recommendedName>
    <alternativeName>
        <fullName evidence="3">N-acetylmuramic acid 6-phosphate hydrolase</fullName>
    </alternativeName>
    <alternativeName>
        <fullName evidence="3">N-acetylmuramic acid 6-phosphate lyase</fullName>
    </alternativeName>
</protein>
<evidence type="ECO:0000313" key="6">
    <source>
        <dbReference type="Proteomes" id="UP000033615"/>
    </source>
</evidence>
<dbReference type="InterPro" id="IPR001347">
    <property type="entry name" value="SIS_dom"/>
</dbReference>
<dbReference type="GO" id="GO:0097367">
    <property type="term" value="F:carbohydrate derivative binding"/>
    <property type="evidence" value="ECO:0007669"/>
    <property type="project" value="InterPro"/>
</dbReference>
<dbReference type="UniPathway" id="UPA00342"/>
<dbReference type="PROSITE" id="PS51464">
    <property type="entry name" value="SIS"/>
    <property type="match status" value="1"/>
</dbReference>
<comment type="catalytic activity">
    <reaction evidence="3">
        <text>N-acetyl-D-muramate 6-phosphate + H2O = N-acetyl-D-glucosamine 6-phosphate + (R)-lactate</text>
        <dbReference type="Rhea" id="RHEA:26410"/>
        <dbReference type="ChEBI" id="CHEBI:15377"/>
        <dbReference type="ChEBI" id="CHEBI:16004"/>
        <dbReference type="ChEBI" id="CHEBI:57513"/>
        <dbReference type="ChEBI" id="CHEBI:58722"/>
        <dbReference type="EC" id="4.2.1.126"/>
    </reaction>
</comment>
<evidence type="ECO:0000256" key="1">
    <source>
        <dbReference type="ARBA" id="ARBA00023239"/>
    </source>
</evidence>
<dbReference type="GO" id="GO:0009254">
    <property type="term" value="P:peptidoglycan turnover"/>
    <property type="evidence" value="ECO:0007669"/>
    <property type="project" value="TreeGrafter"/>
</dbReference>
<dbReference type="InterPro" id="IPR040190">
    <property type="entry name" value="MURQ/GCKR"/>
</dbReference>
<dbReference type="NCBIfam" id="NF009222">
    <property type="entry name" value="PRK12570.1"/>
    <property type="match status" value="1"/>
</dbReference>
<dbReference type="GO" id="GO:0097173">
    <property type="term" value="P:N-acetylmuramic acid catabolic process"/>
    <property type="evidence" value="ECO:0007669"/>
    <property type="project" value="UniProtKB-UniPathway"/>
</dbReference>
<accession>A0A1V4DBZ0</accession>
<dbReference type="PANTHER" id="PTHR10088">
    <property type="entry name" value="GLUCOKINASE REGULATORY PROTEIN"/>
    <property type="match status" value="1"/>
</dbReference>
<feature type="domain" description="SIS" evidence="4">
    <location>
        <begin position="63"/>
        <end position="226"/>
    </location>
</feature>
<dbReference type="AlphaFoldDB" id="A0A1V4DBZ0"/>
<dbReference type="EMBL" id="LAKD02000004">
    <property type="protein sequence ID" value="OPF83798.1"/>
    <property type="molecule type" value="Genomic_DNA"/>
</dbReference>
<evidence type="ECO:0000313" key="5">
    <source>
        <dbReference type="EMBL" id="OPF83798.1"/>
    </source>
</evidence>
<dbReference type="Gene3D" id="3.40.50.10490">
    <property type="entry name" value="Glucose-6-phosphate isomerase like protein, domain 1"/>
    <property type="match status" value="1"/>
</dbReference>
<evidence type="ECO:0000256" key="2">
    <source>
        <dbReference type="ARBA" id="ARBA00023277"/>
    </source>
</evidence>
<keyword evidence="6" id="KW-1185">Reference proteome</keyword>
<comment type="subunit">
    <text evidence="3">Homodimer.</text>
</comment>
<dbReference type="PANTHER" id="PTHR10088:SF4">
    <property type="entry name" value="GLUCOKINASE REGULATORY PROTEIN"/>
    <property type="match status" value="1"/>
</dbReference>
<dbReference type="CDD" id="cd05007">
    <property type="entry name" value="SIS_Etherase"/>
    <property type="match status" value="1"/>
</dbReference>
<gene>
    <name evidence="3" type="primary">murQ</name>
    <name evidence="5" type="ORF">VT50_0203140</name>
</gene>
<dbReference type="FunFam" id="3.40.50.10490:FF:000014">
    <property type="entry name" value="N-acetylmuramic acid 6-phosphate etherase"/>
    <property type="match status" value="1"/>
</dbReference>
<comment type="pathway">
    <text evidence="3">Amino-sugar metabolism; N-acetylmuramate degradation.</text>
</comment>
<keyword evidence="2 3" id="KW-0119">Carbohydrate metabolism</keyword>
<dbReference type="Proteomes" id="UP000033615">
    <property type="component" value="Unassembled WGS sequence"/>
</dbReference>
<comment type="function">
    <text evidence="3">Specifically catalyzes the cleavage of the D-lactyl ether substituent of MurNAc 6-phosphate, producing GlcNAc 6-phosphate and D-lactate.</text>
</comment>
<dbReference type="InterPro" id="IPR046348">
    <property type="entry name" value="SIS_dom_sf"/>
</dbReference>
<comment type="caution">
    <text evidence="5">The sequence shown here is derived from an EMBL/GenBank/DDBJ whole genome shotgun (WGS) entry which is preliminary data.</text>
</comment>
<organism evidence="5 6">
    <name type="scientific">Streptomyces antioxidans</name>
    <dbReference type="NCBI Taxonomy" id="1507734"/>
    <lineage>
        <taxon>Bacteria</taxon>
        <taxon>Bacillati</taxon>
        <taxon>Actinomycetota</taxon>
        <taxon>Actinomycetes</taxon>
        <taxon>Kitasatosporales</taxon>
        <taxon>Streptomycetaceae</taxon>
        <taxon>Streptomyces</taxon>
    </lineage>
</organism>
<evidence type="ECO:0000256" key="3">
    <source>
        <dbReference type="HAMAP-Rule" id="MF_00068"/>
    </source>
</evidence>